<protein>
    <submittedName>
        <fullName evidence="1">Uncharacterized protein</fullName>
    </submittedName>
</protein>
<evidence type="ECO:0000313" key="1">
    <source>
        <dbReference type="EMBL" id="CEM51039.1"/>
    </source>
</evidence>
<dbReference type="EMBL" id="CDMZ01004825">
    <property type="protein sequence ID" value="CEM51039.1"/>
    <property type="molecule type" value="Genomic_DNA"/>
</dbReference>
<gene>
    <name evidence="1" type="ORF">Cvel_10337</name>
</gene>
<proteinExistence type="predicted"/>
<sequence>MEREDADDQIQADPSVGSRRYIIEHPRLGPASSLPDVWYRSYTGAGGYFCNGCSIFHNWQGVKGKERIHNAPGMNSVFAWCPYPDDTKPFLPVETIPIPRTANPGDSGDVDPTVLKFVADSPHDPENSGVHLEPSHWALFFKNECKIPGVFIEVNTVQLLGRSFRLSRGDGVRELRVPAPASASAPPGTIRCVQVEVFICTEAGIPFSEASFKKVTAEAKEKKEKLVSEGELIEEACKKIPTFTFYLQNGDALIFCGSKKDQKQTKKETEEAPEVEADSEKTMTDSLWQTVRFVVRDISAYPFVVPFINKARLSWKFSSSQRTDNIGDFAKRYTVFLEDTDPENGQSMSLSTTIKDGGERVSFSVGGFKQGMEIVLGSGVLLVRKADGWGTILRALGPQGGSRTDRLRRNVEGGKAFLMCVKRKEGPLARLPVHVTNRILMEILLGA</sequence>
<accession>A0A0G4I2D8</accession>
<reference evidence="1" key="1">
    <citation type="submission" date="2014-11" db="EMBL/GenBank/DDBJ databases">
        <authorList>
            <person name="Otto D Thomas"/>
            <person name="Naeem Raeece"/>
        </authorList>
    </citation>
    <scope>NUCLEOTIDE SEQUENCE</scope>
</reference>
<dbReference type="AlphaFoldDB" id="A0A0G4I2D8"/>
<organism evidence="1">
    <name type="scientific">Chromera velia CCMP2878</name>
    <dbReference type="NCBI Taxonomy" id="1169474"/>
    <lineage>
        <taxon>Eukaryota</taxon>
        <taxon>Sar</taxon>
        <taxon>Alveolata</taxon>
        <taxon>Colpodellida</taxon>
        <taxon>Chromeraceae</taxon>
        <taxon>Chromera</taxon>
    </lineage>
</organism>
<name>A0A0G4I2D8_9ALVE</name>
<dbReference type="VEuPathDB" id="CryptoDB:Cvel_10337"/>